<dbReference type="InterPro" id="IPR003439">
    <property type="entry name" value="ABC_transporter-like_ATP-bd"/>
</dbReference>
<keyword evidence="9" id="KW-1185">Reference proteome</keyword>
<evidence type="ECO:0000259" key="7">
    <source>
        <dbReference type="PROSITE" id="PS50893"/>
    </source>
</evidence>
<evidence type="ECO:0000256" key="1">
    <source>
        <dbReference type="ARBA" id="ARBA00005417"/>
    </source>
</evidence>
<dbReference type="Pfam" id="PF00005">
    <property type="entry name" value="ABC_tran"/>
    <property type="match status" value="1"/>
</dbReference>
<dbReference type="Gene3D" id="3.40.50.300">
    <property type="entry name" value="P-loop containing nucleotide triphosphate hydrolases"/>
    <property type="match status" value="1"/>
</dbReference>
<organism evidence="8 9">
    <name type="scientific">Methylobacterium isbiliense</name>
    <dbReference type="NCBI Taxonomy" id="315478"/>
    <lineage>
        <taxon>Bacteria</taxon>
        <taxon>Pseudomonadati</taxon>
        <taxon>Pseudomonadota</taxon>
        <taxon>Alphaproteobacteria</taxon>
        <taxon>Hyphomicrobiales</taxon>
        <taxon>Methylobacteriaceae</taxon>
        <taxon>Methylobacterium</taxon>
    </lineage>
</organism>
<dbReference type="PROSITE" id="PS50893">
    <property type="entry name" value="ABC_TRANSPORTER_2"/>
    <property type="match status" value="1"/>
</dbReference>
<dbReference type="PROSITE" id="PS00211">
    <property type="entry name" value="ABC_TRANSPORTER_1"/>
    <property type="match status" value="1"/>
</dbReference>
<dbReference type="InterPro" id="IPR027417">
    <property type="entry name" value="P-loop_NTPase"/>
</dbReference>
<dbReference type="InterPro" id="IPR017871">
    <property type="entry name" value="ABC_transporter-like_CS"/>
</dbReference>
<evidence type="ECO:0000256" key="2">
    <source>
        <dbReference type="ARBA" id="ARBA00022448"/>
    </source>
</evidence>
<reference evidence="8" key="1">
    <citation type="journal article" date="2021" name="Front. Microbiol.">
        <title>Comprehensive Comparative Genomics and Phenotyping of Methylobacterium Species.</title>
        <authorList>
            <person name="Alessa O."/>
            <person name="Ogura Y."/>
            <person name="Fujitani Y."/>
            <person name="Takami H."/>
            <person name="Hayashi T."/>
            <person name="Sahin N."/>
            <person name="Tani A."/>
        </authorList>
    </citation>
    <scope>NUCLEOTIDE SEQUENCE</scope>
    <source>
        <strain evidence="8">DSM 17168</strain>
    </source>
</reference>
<keyword evidence="4 8" id="KW-0067">ATP-binding</keyword>
<evidence type="ECO:0000313" key="9">
    <source>
        <dbReference type="Proteomes" id="UP001055153"/>
    </source>
</evidence>
<protein>
    <submittedName>
        <fullName evidence="8">ABC transporter ATP-binding protein</fullName>
    </submittedName>
</protein>
<dbReference type="Proteomes" id="UP001055153">
    <property type="component" value="Unassembled WGS sequence"/>
</dbReference>
<dbReference type="CDD" id="cd03214">
    <property type="entry name" value="ABC_Iron-Siderophores_B12_Hemin"/>
    <property type="match status" value="1"/>
</dbReference>
<evidence type="ECO:0000256" key="5">
    <source>
        <dbReference type="ARBA" id="ARBA00022967"/>
    </source>
</evidence>
<sequence>MTLLAATDLAFGYPGRVIGRGIDLAVAPGEVLALLGPNGGGKTTLLKTLLGLLPPRAGSVTVLGRPLAALPARERARALAYVPQSAGSAFAFTARAVVLMGRSAHAGLFSAPSRADRASAEAALARMGVLHLADRAVTRISGGERQLVLIARALAQEPRLVILDEPTASLDFGNQGKVMREITRLRDDGLGVIFTTHDPNQAARYADRALLLRAGGRLAEGPVAEVLAAERLEGLYGAPVEEVRDAGTGARAFLPG</sequence>
<keyword evidence="2" id="KW-0813">Transport</keyword>
<reference evidence="8" key="2">
    <citation type="submission" date="2021-08" db="EMBL/GenBank/DDBJ databases">
        <authorList>
            <person name="Tani A."/>
            <person name="Ola A."/>
            <person name="Ogura Y."/>
            <person name="Katsura K."/>
            <person name="Hayashi T."/>
        </authorList>
    </citation>
    <scope>NUCLEOTIDE SEQUENCE</scope>
    <source>
        <strain evidence="8">DSM 17168</strain>
    </source>
</reference>
<keyword evidence="3" id="KW-0547">Nucleotide-binding</keyword>
<dbReference type="SUPFAM" id="SSF52540">
    <property type="entry name" value="P-loop containing nucleoside triphosphate hydrolases"/>
    <property type="match status" value="1"/>
</dbReference>
<comment type="function">
    <text evidence="6">Part of the ABC transporter complex HmuTUV involved in hemin import. Responsible for energy coupling to the transport system.</text>
</comment>
<gene>
    <name evidence="8" type="ORF">GMJLKIPL_5673</name>
</gene>
<keyword evidence="5" id="KW-1278">Translocase</keyword>
<dbReference type="GO" id="GO:0005524">
    <property type="term" value="F:ATP binding"/>
    <property type="evidence" value="ECO:0007669"/>
    <property type="project" value="UniProtKB-KW"/>
</dbReference>
<name>A0ABQ4SKH5_9HYPH</name>
<dbReference type="SMART" id="SM00382">
    <property type="entry name" value="AAA"/>
    <property type="match status" value="1"/>
</dbReference>
<feature type="domain" description="ABC transporter" evidence="7">
    <location>
        <begin position="4"/>
        <end position="239"/>
    </location>
</feature>
<comment type="caution">
    <text evidence="8">The sequence shown here is derived from an EMBL/GenBank/DDBJ whole genome shotgun (WGS) entry which is preliminary data.</text>
</comment>
<dbReference type="EMBL" id="BPQQ01000087">
    <property type="protein sequence ID" value="GJE03716.1"/>
    <property type="molecule type" value="Genomic_DNA"/>
</dbReference>
<dbReference type="PANTHER" id="PTHR42794">
    <property type="entry name" value="HEMIN IMPORT ATP-BINDING PROTEIN HMUV"/>
    <property type="match status" value="1"/>
</dbReference>
<dbReference type="InterPro" id="IPR003593">
    <property type="entry name" value="AAA+_ATPase"/>
</dbReference>
<proteinExistence type="inferred from homology"/>
<dbReference type="PANTHER" id="PTHR42794:SF1">
    <property type="entry name" value="HEMIN IMPORT ATP-BINDING PROTEIN HMUV"/>
    <property type="match status" value="1"/>
</dbReference>
<accession>A0ABQ4SKH5</accession>
<evidence type="ECO:0000256" key="3">
    <source>
        <dbReference type="ARBA" id="ARBA00022741"/>
    </source>
</evidence>
<evidence type="ECO:0000256" key="4">
    <source>
        <dbReference type="ARBA" id="ARBA00022840"/>
    </source>
</evidence>
<dbReference type="RefSeq" id="WP_238241095.1">
    <property type="nucleotide sequence ID" value="NZ_BPQQ01000087.1"/>
</dbReference>
<evidence type="ECO:0000256" key="6">
    <source>
        <dbReference type="ARBA" id="ARBA00037066"/>
    </source>
</evidence>
<evidence type="ECO:0000313" key="8">
    <source>
        <dbReference type="EMBL" id="GJE03716.1"/>
    </source>
</evidence>
<comment type="similarity">
    <text evidence="1">Belongs to the ABC transporter superfamily.</text>
</comment>